<gene>
    <name evidence="1" type="ORF">SAMN04490355_1013121</name>
</gene>
<dbReference type="AlphaFoldDB" id="A0A1I4JRL9"/>
<proteinExistence type="predicted"/>
<dbReference type="EMBL" id="FOTS01000013">
    <property type="protein sequence ID" value="SFL69209.1"/>
    <property type="molecule type" value="Genomic_DNA"/>
</dbReference>
<accession>A0A1I4JRL9</accession>
<evidence type="ECO:0000313" key="2">
    <source>
        <dbReference type="Proteomes" id="UP000199520"/>
    </source>
</evidence>
<protein>
    <submittedName>
        <fullName evidence="1">Uncharacterized protein</fullName>
    </submittedName>
</protein>
<name>A0A1I4JRL9_9FIRM</name>
<keyword evidence="2" id="KW-1185">Reference proteome</keyword>
<organism evidence="1 2">
    <name type="scientific">Pelosinus propionicus DSM 13327</name>
    <dbReference type="NCBI Taxonomy" id="1123291"/>
    <lineage>
        <taxon>Bacteria</taxon>
        <taxon>Bacillati</taxon>
        <taxon>Bacillota</taxon>
        <taxon>Negativicutes</taxon>
        <taxon>Selenomonadales</taxon>
        <taxon>Sporomusaceae</taxon>
        <taxon>Pelosinus</taxon>
    </lineage>
</organism>
<sequence>MSKDIISYTLTHDELESMLSSEYGTKVEPVDLKQLTKQKMNQQRMRMMEKNGYKR</sequence>
<reference evidence="2" key="1">
    <citation type="submission" date="2016-10" db="EMBL/GenBank/DDBJ databases">
        <authorList>
            <person name="Varghese N."/>
            <person name="Submissions S."/>
        </authorList>
    </citation>
    <scope>NUCLEOTIDE SEQUENCE [LARGE SCALE GENOMIC DNA]</scope>
    <source>
        <strain evidence="2">DSM 13327</strain>
    </source>
</reference>
<dbReference type="Proteomes" id="UP000199520">
    <property type="component" value="Unassembled WGS sequence"/>
</dbReference>
<dbReference type="RefSeq" id="WP_175490507.1">
    <property type="nucleotide sequence ID" value="NZ_FOTS01000013.1"/>
</dbReference>
<evidence type="ECO:0000313" key="1">
    <source>
        <dbReference type="EMBL" id="SFL69209.1"/>
    </source>
</evidence>